<dbReference type="InterPro" id="IPR002297">
    <property type="entry name" value="DNA-dir_DNA_pol_A_mt"/>
</dbReference>
<dbReference type="EC" id="2.7.7.7" evidence="1"/>
<evidence type="ECO:0000259" key="7">
    <source>
        <dbReference type="SMART" id="SM00482"/>
    </source>
</evidence>
<evidence type="ECO:0000256" key="2">
    <source>
        <dbReference type="ARBA" id="ARBA00022679"/>
    </source>
</evidence>
<keyword evidence="4 8" id="KW-0239">DNA-directed DNA polymerase</keyword>
<comment type="caution">
    <text evidence="8">The sequence shown here is derived from an EMBL/GenBank/DDBJ whole genome shotgun (WGS) entry which is preliminary data.</text>
</comment>
<keyword evidence="6" id="KW-0472">Membrane</keyword>
<dbReference type="GO" id="GO:0005760">
    <property type="term" value="C:gamma DNA polymerase complex"/>
    <property type="evidence" value="ECO:0007669"/>
    <property type="project" value="InterPro"/>
</dbReference>
<keyword evidence="6" id="KW-0812">Transmembrane</keyword>
<dbReference type="Gene3D" id="3.30.70.370">
    <property type="match status" value="1"/>
</dbReference>
<dbReference type="GO" id="GO:0008408">
    <property type="term" value="F:3'-5' exonuclease activity"/>
    <property type="evidence" value="ECO:0007669"/>
    <property type="project" value="TreeGrafter"/>
</dbReference>
<evidence type="ECO:0000256" key="1">
    <source>
        <dbReference type="ARBA" id="ARBA00012417"/>
    </source>
</evidence>
<dbReference type="PANTHER" id="PTHR10267">
    <property type="entry name" value="DNA POLYMERASE SUBUNIT GAMMA-1"/>
    <property type="match status" value="1"/>
</dbReference>
<feature type="transmembrane region" description="Helical" evidence="6">
    <location>
        <begin position="46"/>
        <end position="67"/>
    </location>
</feature>
<keyword evidence="9" id="KW-1185">Reference proteome</keyword>
<organism evidence="8 9">
    <name type="scientific">Rhizopus azygosporus</name>
    <name type="common">Rhizopus microsporus var. azygosporus</name>
    <dbReference type="NCBI Taxonomy" id="86630"/>
    <lineage>
        <taxon>Eukaryota</taxon>
        <taxon>Fungi</taxon>
        <taxon>Fungi incertae sedis</taxon>
        <taxon>Mucoromycota</taxon>
        <taxon>Mucoromycotina</taxon>
        <taxon>Mucoromycetes</taxon>
        <taxon>Mucorales</taxon>
        <taxon>Mucorineae</taxon>
        <taxon>Rhizopodaceae</taxon>
        <taxon>Rhizopus</taxon>
    </lineage>
</organism>
<keyword evidence="6" id="KW-1133">Transmembrane helix</keyword>
<dbReference type="InterPro" id="IPR043502">
    <property type="entry name" value="DNA/RNA_pol_sf"/>
</dbReference>
<dbReference type="Gene3D" id="1.10.150.20">
    <property type="entry name" value="5' to 3' exonuclease, C-terminal subdomain"/>
    <property type="match status" value="1"/>
</dbReference>
<proteinExistence type="predicted"/>
<dbReference type="Proteomes" id="UP000252139">
    <property type="component" value="Unassembled WGS sequence"/>
</dbReference>
<evidence type="ECO:0000256" key="4">
    <source>
        <dbReference type="ARBA" id="ARBA00022932"/>
    </source>
</evidence>
<dbReference type="PROSITE" id="PS00447">
    <property type="entry name" value="DNA_POLYMERASE_A"/>
    <property type="match status" value="1"/>
</dbReference>
<dbReference type="GO" id="GO:0003677">
    <property type="term" value="F:DNA binding"/>
    <property type="evidence" value="ECO:0007669"/>
    <property type="project" value="InterPro"/>
</dbReference>
<dbReference type="PRINTS" id="PR00867">
    <property type="entry name" value="DNAPOLG"/>
</dbReference>
<name>A0A367J8K4_RHIAZ</name>
<dbReference type="SUPFAM" id="SSF56672">
    <property type="entry name" value="DNA/RNA polymerases"/>
    <property type="match status" value="1"/>
</dbReference>
<dbReference type="Pfam" id="PF18136">
    <property type="entry name" value="DNApol_Exo"/>
    <property type="match status" value="1"/>
</dbReference>
<feature type="transmembrane region" description="Helical" evidence="6">
    <location>
        <begin position="14"/>
        <end position="34"/>
    </location>
</feature>
<dbReference type="SMART" id="SM00482">
    <property type="entry name" value="POLAc"/>
    <property type="match status" value="1"/>
</dbReference>
<dbReference type="PANTHER" id="PTHR10267:SF0">
    <property type="entry name" value="DNA POLYMERASE SUBUNIT GAMMA-1"/>
    <property type="match status" value="1"/>
</dbReference>
<evidence type="ECO:0000256" key="6">
    <source>
        <dbReference type="SAM" id="Phobius"/>
    </source>
</evidence>
<evidence type="ECO:0000256" key="3">
    <source>
        <dbReference type="ARBA" id="ARBA00022695"/>
    </source>
</evidence>
<reference evidence="8 9" key="1">
    <citation type="journal article" date="2018" name="G3 (Bethesda)">
        <title>Phylogenetic and Phylogenomic Definition of Rhizopus Species.</title>
        <authorList>
            <person name="Gryganskyi A.P."/>
            <person name="Golan J."/>
            <person name="Dolatabadi S."/>
            <person name="Mondo S."/>
            <person name="Robb S."/>
            <person name="Idnurm A."/>
            <person name="Muszewska A."/>
            <person name="Steczkiewicz K."/>
            <person name="Masonjones S."/>
            <person name="Liao H.L."/>
            <person name="Gajdeczka M.T."/>
            <person name="Anike F."/>
            <person name="Vuek A."/>
            <person name="Anishchenko I.M."/>
            <person name="Voigt K."/>
            <person name="de Hoog G.S."/>
            <person name="Smith M.E."/>
            <person name="Heitman J."/>
            <person name="Vilgalys R."/>
            <person name="Stajich J.E."/>
        </authorList>
    </citation>
    <scope>NUCLEOTIDE SEQUENCE [LARGE SCALE GENOMIC DNA]</scope>
    <source>
        <strain evidence="8 9">CBS 357.93</strain>
    </source>
</reference>
<dbReference type="EMBL" id="PJQL01001949">
    <property type="protein sequence ID" value="RCH86061.1"/>
    <property type="molecule type" value="Genomic_DNA"/>
</dbReference>
<dbReference type="Gene3D" id="3.30.420.390">
    <property type="match status" value="2"/>
</dbReference>
<dbReference type="AlphaFoldDB" id="A0A367J8K4"/>
<dbReference type="OrthoDB" id="5588663at2759"/>
<dbReference type="GO" id="GO:0006264">
    <property type="term" value="P:mitochondrial DNA replication"/>
    <property type="evidence" value="ECO:0007669"/>
    <property type="project" value="TreeGrafter"/>
</dbReference>
<dbReference type="InterPro" id="IPR001098">
    <property type="entry name" value="DNA-dir_DNA_pol_A_palm_dom"/>
</dbReference>
<dbReference type="InterPro" id="IPR041336">
    <property type="entry name" value="DNApol_Exo"/>
</dbReference>
<keyword evidence="3" id="KW-0548">Nucleotidyltransferase</keyword>
<accession>A0A367J8K4</accession>
<dbReference type="Pfam" id="PF00476">
    <property type="entry name" value="DNA_pol_A"/>
    <property type="match status" value="1"/>
</dbReference>
<feature type="transmembrane region" description="Helical" evidence="6">
    <location>
        <begin position="124"/>
        <end position="145"/>
    </location>
</feature>
<sequence length="1232" mass="140964">MFKQYLLLSLVRSIYYLVLSLYVVLFYFYSGIDVRIMGMYQSRKTVFTITANAIAVLIVTLINFILFVTDKDGFFHWCVTSSASYVTEVYDQMNSNSTKVPPITLESGSDLYNCERLYEDEVKWAFLCFVVMSIVYIHWILIVAARTTYQFFNRIDLPQQPIVPAEYGNMAPSSKKYTQRNTGPSRNLLKTLLTHKQYSEHIPEQNSSKSLIREKLSAEELMNVKCTRYKTHNGTRFLSTNNVKINPAHVQLLSPSLHAQLFEPYESQESKINNQEYSLKKKYAEEHLKLQGIWGKTPQKEDPINVKLPKLMGKNLEEHFIRIGLEQAEPYLSQCEKLVSINIPPTPTQWKKAAGWTRYGKDGTITAVDYPLEDTMVFDVEVLMSEGNYPTIAVVASEEAWYSWTSPYLLDQTKSKEQLIPFGRRDNKRIIVGHNVGYDRARIAEEYSRVDSNIRYVDTMSLHIAVSGLCSQQRPAWNAELRRRDQESASNEQTFFDVSSLNSLKDVAKFHCKINIDKSQRSIFETGSLSDVHTQFNELMDYCAKDVALTHAVYKAVFPIFRKNCPHPVSFAGMLHMGSSFLTVTERWEDYLQKSSGKHKELSDMLNVKIRDLAEKARVLVDDPMIWQNDPWLSQLDWFVNPRQRKLKGSPKWYKDAYDTKTATLKISTRSRIAPILLRLKWNGYPLHYMPSNGWCYKIPNSEVAVDQSSKAAARDDTYHYFKVPHKDGEDANCGNPLAKSYISSFEDKILTSEYEAAREALELNATSAYWISSRERILGQFVIWDSNSSVHMHLPRKSEGKYGMILPQMVTMGTITRRAVEKTWLTASNAKKNRIGSELKSMVQAPEGYKIVGADVDSEELWISSVIGDAQFGFHGATALGWMTLQGSKSEGTDLHSKTANILGISRDKAKIFNYARIYGAGVKYATSLLSQYSQGIDQKTAEQRALELYSKTKGEKEHSSKNIFKRTFWHGGSESYMFNALEDIALSREPRTPVLHCAITDALKPQYAKAQFLTSRVNWVVQSSGVDYLHLLIVSMNHLIRRYNINARFMLSVHDEVRYLSSVEDKQRTAFALQVANVWTRAFFSYKLGIHNLPQSVAFFSAVDIDHVLRKEPNMPCLTPSNEEKISEGVSCSLLDTIRELEADMGSANNLECLLGNSESSEQMKVDEKTIKSLMDKIKKRKTKVDLNFIKAQMYKDYKNHFEQTLKGNRETEEVIKCGDDLEAIYMDAY</sequence>
<keyword evidence="2" id="KW-0808">Transferase</keyword>
<feature type="domain" description="DNA-directed DNA polymerase family A palm" evidence="7">
    <location>
        <begin position="837"/>
        <end position="1067"/>
    </location>
</feature>
<protein>
    <recommendedName>
        <fullName evidence="1">DNA-directed DNA polymerase</fullName>
        <ecNumber evidence="1">2.7.7.7</ecNumber>
    </recommendedName>
    <alternativeName>
        <fullName evidence="5">Mitochondrial DNA polymerase catalytic subunit</fullName>
    </alternativeName>
</protein>
<gene>
    <name evidence="8" type="primary">MIP1_2</name>
    <name evidence="8" type="ORF">CU097_004824</name>
</gene>
<evidence type="ECO:0000313" key="8">
    <source>
        <dbReference type="EMBL" id="RCH86061.1"/>
    </source>
</evidence>
<dbReference type="STRING" id="86630.A0A367J8K4"/>
<dbReference type="GO" id="GO:0003887">
    <property type="term" value="F:DNA-directed DNA polymerase activity"/>
    <property type="evidence" value="ECO:0007669"/>
    <property type="project" value="UniProtKB-KW"/>
</dbReference>
<dbReference type="InterPro" id="IPR012337">
    <property type="entry name" value="RNaseH-like_sf"/>
</dbReference>
<dbReference type="InterPro" id="IPR019760">
    <property type="entry name" value="DNA-dir_DNA_pol_A_CS"/>
</dbReference>
<dbReference type="SUPFAM" id="SSF53098">
    <property type="entry name" value="Ribonuclease H-like"/>
    <property type="match status" value="1"/>
</dbReference>
<evidence type="ECO:0000313" key="9">
    <source>
        <dbReference type="Proteomes" id="UP000252139"/>
    </source>
</evidence>
<evidence type="ECO:0000256" key="5">
    <source>
        <dbReference type="ARBA" id="ARBA00031966"/>
    </source>
</evidence>